<feature type="compositionally biased region" description="Basic and acidic residues" evidence="11">
    <location>
        <begin position="447"/>
        <end position="462"/>
    </location>
</feature>
<dbReference type="OrthoDB" id="5963539at2759"/>
<organism evidence="14 15">
    <name type="scientific">Actinia tenebrosa</name>
    <name type="common">Australian red waratah sea anemone</name>
    <dbReference type="NCBI Taxonomy" id="6105"/>
    <lineage>
        <taxon>Eukaryota</taxon>
        <taxon>Metazoa</taxon>
        <taxon>Cnidaria</taxon>
        <taxon>Anthozoa</taxon>
        <taxon>Hexacorallia</taxon>
        <taxon>Actiniaria</taxon>
        <taxon>Actiniidae</taxon>
        <taxon>Actinia</taxon>
    </lineage>
</organism>
<keyword evidence="6 12" id="KW-0472">Membrane</keyword>
<dbReference type="PROSITE" id="PS50262">
    <property type="entry name" value="G_PROTEIN_RECEP_F1_2"/>
    <property type="match status" value="1"/>
</dbReference>
<dbReference type="CDD" id="cd14967">
    <property type="entry name" value="7tmA_amine_R-like"/>
    <property type="match status" value="1"/>
</dbReference>
<feature type="transmembrane region" description="Helical" evidence="12">
    <location>
        <begin position="106"/>
        <end position="130"/>
    </location>
</feature>
<evidence type="ECO:0000256" key="3">
    <source>
        <dbReference type="ARBA" id="ARBA00022692"/>
    </source>
</evidence>
<keyword evidence="2" id="KW-1003">Cell membrane</keyword>
<feature type="compositionally biased region" description="Acidic residues" evidence="11">
    <location>
        <begin position="355"/>
        <end position="377"/>
    </location>
</feature>
<accession>A0A6P8HBX1</accession>
<evidence type="ECO:0000313" key="15">
    <source>
        <dbReference type="RefSeq" id="XP_031552623.1"/>
    </source>
</evidence>
<dbReference type="GeneID" id="116289833"/>
<dbReference type="Gene3D" id="1.20.1070.10">
    <property type="entry name" value="Rhodopsin 7-helix transmembrane proteins"/>
    <property type="match status" value="2"/>
</dbReference>
<dbReference type="Pfam" id="PF00001">
    <property type="entry name" value="7tm_1"/>
    <property type="match status" value="1"/>
</dbReference>
<evidence type="ECO:0000256" key="11">
    <source>
        <dbReference type="SAM" id="MobiDB-lite"/>
    </source>
</evidence>
<dbReference type="PANTHER" id="PTHR24248:SF199">
    <property type="entry name" value="IP13425P-RELATED"/>
    <property type="match status" value="1"/>
</dbReference>
<feature type="transmembrane region" description="Helical" evidence="12">
    <location>
        <begin position="605"/>
        <end position="623"/>
    </location>
</feature>
<keyword evidence="5 10" id="KW-0297">G-protein coupled receptor</keyword>
<evidence type="ECO:0000256" key="7">
    <source>
        <dbReference type="ARBA" id="ARBA00023157"/>
    </source>
</evidence>
<feature type="domain" description="G-protein coupled receptors family 1 profile" evidence="13">
    <location>
        <begin position="46"/>
        <end position="664"/>
    </location>
</feature>
<evidence type="ECO:0000256" key="1">
    <source>
        <dbReference type="ARBA" id="ARBA00004651"/>
    </source>
</evidence>
<evidence type="ECO:0000259" key="13">
    <source>
        <dbReference type="PROSITE" id="PS50262"/>
    </source>
</evidence>
<dbReference type="PRINTS" id="PR00237">
    <property type="entry name" value="GPCRRHODOPSN"/>
</dbReference>
<feature type="transmembrane region" description="Helical" evidence="12">
    <location>
        <begin position="65"/>
        <end position="86"/>
    </location>
</feature>
<dbReference type="InterPro" id="IPR017452">
    <property type="entry name" value="GPCR_Rhodpsn_7TM"/>
</dbReference>
<dbReference type="GO" id="GO:0005886">
    <property type="term" value="C:plasma membrane"/>
    <property type="evidence" value="ECO:0007669"/>
    <property type="project" value="UniProtKB-SubCell"/>
</dbReference>
<gene>
    <name evidence="15" type="primary">LOC116289833</name>
</gene>
<proteinExistence type="inferred from homology"/>
<keyword evidence="8 10" id="KW-0675">Receptor</keyword>
<feature type="compositionally biased region" description="Basic and acidic residues" evidence="11">
    <location>
        <begin position="535"/>
        <end position="544"/>
    </location>
</feature>
<dbReference type="Proteomes" id="UP000515163">
    <property type="component" value="Unplaced"/>
</dbReference>
<dbReference type="GO" id="GO:0043410">
    <property type="term" value="P:positive regulation of MAPK cascade"/>
    <property type="evidence" value="ECO:0007669"/>
    <property type="project" value="TreeGrafter"/>
</dbReference>
<evidence type="ECO:0000256" key="5">
    <source>
        <dbReference type="ARBA" id="ARBA00023040"/>
    </source>
</evidence>
<feature type="compositionally biased region" description="Polar residues" evidence="11">
    <location>
        <begin position="545"/>
        <end position="563"/>
    </location>
</feature>
<reference evidence="15" key="1">
    <citation type="submission" date="2025-08" db="UniProtKB">
        <authorList>
            <consortium name="RefSeq"/>
        </authorList>
    </citation>
    <scope>IDENTIFICATION</scope>
    <source>
        <tissue evidence="15">Tentacle</tissue>
    </source>
</reference>
<evidence type="ECO:0000256" key="6">
    <source>
        <dbReference type="ARBA" id="ARBA00023136"/>
    </source>
</evidence>
<feature type="transmembrane region" description="Helical" evidence="12">
    <location>
        <begin position="648"/>
        <end position="666"/>
    </location>
</feature>
<evidence type="ECO:0000313" key="14">
    <source>
        <dbReference type="Proteomes" id="UP000515163"/>
    </source>
</evidence>
<evidence type="ECO:0000256" key="8">
    <source>
        <dbReference type="ARBA" id="ARBA00023170"/>
    </source>
</evidence>
<name>A0A6P8HBX1_ACTTE</name>
<evidence type="ECO:0000256" key="10">
    <source>
        <dbReference type="RuleBase" id="RU000688"/>
    </source>
</evidence>
<feature type="region of interest" description="Disordered" evidence="11">
    <location>
        <begin position="237"/>
        <end position="258"/>
    </location>
</feature>
<evidence type="ECO:0000256" key="12">
    <source>
        <dbReference type="SAM" id="Phobius"/>
    </source>
</evidence>
<feature type="transmembrane region" description="Helical" evidence="12">
    <location>
        <begin position="33"/>
        <end position="58"/>
    </location>
</feature>
<evidence type="ECO:0000256" key="9">
    <source>
        <dbReference type="ARBA" id="ARBA00023224"/>
    </source>
</evidence>
<dbReference type="RefSeq" id="XP_031552623.1">
    <property type="nucleotide sequence ID" value="XM_031696763.1"/>
</dbReference>
<dbReference type="InParanoid" id="A0A6P8HBX1"/>
<comment type="subcellular location">
    <subcellularLocation>
        <location evidence="1">Cell membrane</location>
        <topology evidence="1">Multi-pass membrane protein</topology>
    </subcellularLocation>
</comment>
<keyword evidence="7" id="KW-1015">Disulfide bond</keyword>
<keyword evidence="9 10" id="KW-0807">Transducer</keyword>
<keyword evidence="3 10" id="KW-0812">Transmembrane</keyword>
<dbReference type="GO" id="GO:0071880">
    <property type="term" value="P:adenylate cyclase-activating adrenergic receptor signaling pathway"/>
    <property type="evidence" value="ECO:0007669"/>
    <property type="project" value="TreeGrafter"/>
</dbReference>
<dbReference type="KEGG" id="aten:116289833"/>
<feature type="region of interest" description="Disordered" evidence="11">
    <location>
        <begin position="534"/>
        <end position="563"/>
    </location>
</feature>
<dbReference type="PANTHER" id="PTHR24248">
    <property type="entry name" value="ADRENERGIC RECEPTOR-RELATED G-PROTEIN COUPLED RECEPTOR"/>
    <property type="match status" value="1"/>
</dbReference>
<feature type="compositionally biased region" description="Basic and acidic residues" evidence="11">
    <location>
        <begin position="469"/>
        <end position="482"/>
    </location>
</feature>
<feature type="compositionally biased region" description="Basic and acidic residues" evidence="11">
    <location>
        <begin position="326"/>
        <end position="335"/>
    </location>
</feature>
<evidence type="ECO:0000256" key="2">
    <source>
        <dbReference type="ARBA" id="ARBA00022475"/>
    </source>
</evidence>
<dbReference type="SUPFAM" id="SSF81321">
    <property type="entry name" value="Family A G protein-coupled receptor-like"/>
    <property type="match status" value="1"/>
</dbReference>
<keyword evidence="4 12" id="KW-1133">Transmembrane helix</keyword>
<dbReference type="GO" id="GO:0004993">
    <property type="term" value="F:G protein-coupled serotonin receptor activity"/>
    <property type="evidence" value="ECO:0007669"/>
    <property type="project" value="UniProtKB-ARBA"/>
</dbReference>
<feature type="transmembrane region" description="Helical" evidence="12">
    <location>
        <begin position="151"/>
        <end position="173"/>
    </location>
</feature>
<evidence type="ECO:0000256" key="4">
    <source>
        <dbReference type="ARBA" id="ARBA00022989"/>
    </source>
</evidence>
<feature type="region of interest" description="Disordered" evidence="11">
    <location>
        <begin position="309"/>
        <end position="516"/>
    </location>
</feature>
<dbReference type="FunCoup" id="A0A6P8HBX1">
    <property type="interactions" value="1057"/>
</dbReference>
<protein>
    <submittedName>
        <fullName evidence="15">Octopamine receptor-like</fullName>
    </submittedName>
</protein>
<keyword evidence="14" id="KW-1185">Reference proteome</keyword>
<feature type="compositionally biased region" description="Basic and acidic residues" evidence="11">
    <location>
        <begin position="378"/>
        <end position="395"/>
    </location>
</feature>
<dbReference type="AlphaFoldDB" id="A0A6P8HBX1"/>
<comment type="similarity">
    <text evidence="10">Belongs to the G-protein coupled receptor 1 family.</text>
</comment>
<sequence length="691" mass="78818">MSNSSGIGYPNGSYPSYPQLVPWYLNEYNVSMVILYVLVITATIVGNLLIIAAVCINIKLRKNVASYFIVSLAVADLCTGCFSMSFDLETFITYGRWKHGEVFCSIWSTAYLITVPISIWNLFVLSIERYKTLKNPWDRFRVTPFMTPRRALLVIAMLWSYSLTFAMIPLMGWNYEPPKKIAHFCSFKVSPSYAIFSAFLNFYFPMFAMCFIYYKIYEIARTQYLMPTGLAVKGNSMPSRTAGNEQLPEEPQQRQSMNCGRRYDYESCKASGSFKNDVNEKGVSNLGLQIENADKGDRTKTFIEVMEDSDNGLNQIDQNDEGITQDIKDDGHNESDMVEDVSQARLEEVTLQVKEEEEEEEKEEEEEEEEEEGEEEKEIERGKIPEESPQKKDQSTDLTNLDDPEDLVDQNIQNVEEKKNSAGLCDVEENHHGLALPIQAVASQQDAKTEDNNEEQIEKDVSQDTTDVTPKDEPLDLEDQKKIAKSCSTSEDKYDDGTCCSGEQQEGVGGFPDKSPSHAVVSIEMKTYLRNKVLTNEDREKSSSRDSLQSTCTLQSTLPDGSSSVLARGEHMHEISSSRDTLNSQFESMEYLTKRRKIYVKNRKAARTICIIVSAFLVCWMPYNTFSIVMNICQKRCYAPLVFQVSQILLYFGYLNSILNPIIFSYQNVQFRKAYRMILRKVFPCLKISVN</sequence>
<feature type="transmembrane region" description="Helical" evidence="12">
    <location>
        <begin position="193"/>
        <end position="214"/>
    </location>
</feature>
<dbReference type="PROSITE" id="PS00237">
    <property type="entry name" value="G_PROTEIN_RECEP_F1_1"/>
    <property type="match status" value="1"/>
</dbReference>
<dbReference type="InterPro" id="IPR000276">
    <property type="entry name" value="GPCR_Rhodpsn"/>
</dbReference>